<name>A0ABS0WLT1_9FLAO</name>
<dbReference type="PIRSF" id="PIRSF036492">
    <property type="entry name" value="ALDH"/>
    <property type="match status" value="1"/>
</dbReference>
<accession>A0ABS0WLT1</accession>
<evidence type="ECO:0000256" key="3">
    <source>
        <dbReference type="PIRNR" id="PIRNR036492"/>
    </source>
</evidence>
<evidence type="ECO:0000256" key="1">
    <source>
        <dbReference type="ARBA" id="ARBA00009986"/>
    </source>
</evidence>
<keyword evidence="8" id="KW-1185">Reference proteome</keyword>
<dbReference type="InterPro" id="IPR029510">
    <property type="entry name" value="Ald_DH_CS_GLU"/>
</dbReference>
<evidence type="ECO:0000259" key="6">
    <source>
        <dbReference type="Pfam" id="PF00171"/>
    </source>
</evidence>
<dbReference type="PANTHER" id="PTHR43570">
    <property type="entry name" value="ALDEHYDE DEHYDROGENASE"/>
    <property type="match status" value="1"/>
</dbReference>
<gene>
    <name evidence="7" type="ORF">JBL43_01670</name>
</gene>
<protein>
    <recommendedName>
        <fullName evidence="3">Aldehyde dehydrogenase</fullName>
    </recommendedName>
</protein>
<comment type="similarity">
    <text evidence="1 3 5">Belongs to the aldehyde dehydrogenase family.</text>
</comment>
<organism evidence="7 8">
    <name type="scientific">Aureibaculum flavum</name>
    <dbReference type="NCBI Taxonomy" id="2795986"/>
    <lineage>
        <taxon>Bacteria</taxon>
        <taxon>Pseudomonadati</taxon>
        <taxon>Bacteroidota</taxon>
        <taxon>Flavobacteriia</taxon>
        <taxon>Flavobacteriales</taxon>
        <taxon>Flavobacteriaceae</taxon>
        <taxon>Aureibaculum</taxon>
    </lineage>
</organism>
<dbReference type="CDD" id="cd07136">
    <property type="entry name" value="ALDH_YwdH-P39616"/>
    <property type="match status" value="1"/>
</dbReference>
<evidence type="ECO:0000313" key="7">
    <source>
        <dbReference type="EMBL" id="MBJ2172926.1"/>
    </source>
</evidence>
<reference evidence="7 8" key="1">
    <citation type="submission" date="2020-12" db="EMBL/GenBank/DDBJ databases">
        <title>Aureibaculum luteum sp. nov. and Aureibaculum flavum sp. nov., novel members of the family Flavobacteriaceae isolated from Antarctic intertidal sediments.</title>
        <authorList>
            <person name="He X."/>
            <person name="Zhang X."/>
        </authorList>
    </citation>
    <scope>NUCLEOTIDE SEQUENCE [LARGE SCALE GENOMIC DNA]</scope>
    <source>
        <strain evidence="7 8">A20</strain>
    </source>
</reference>
<evidence type="ECO:0000256" key="5">
    <source>
        <dbReference type="RuleBase" id="RU003345"/>
    </source>
</evidence>
<dbReference type="Gene3D" id="3.40.309.10">
    <property type="entry name" value="Aldehyde Dehydrogenase, Chain A, domain 2"/>
    <property type="match status" value="1"/>
</dbReference>
<evidence type="ECO:0000256" key="2">
    <source>
        <dbReference type="ARBA" id="ARBA00023002"/>
    </source>
</evidence>
<feature type="domain" description="Aldehyde dehydrogenase" evidence="6">
    <location>
        <begin position="3"/>
        <end position="426"/>
    </location>
</feature>
<dbReference type="InterPro" id="IPR016162">
    <property type="entry name" value="Ald_DH_N"/>
</dbReference>
<dbReference type="RefSeq" id="WP_198839748.1">
    <property type="nucleotide sequence ID" value="NZ_JAEHFJ010000001.1"/>
</dbReference>
<dbReference type="PROSITE" id="PS00070">
    <property type="entry name" value="ALDEHYDE_DEHYDR_CYS"/>
    <property type="match status" value="1"/>
</dbReference>
<dbReference type="Pfam" id="PF00171">
    <property type="entry name" value="Aldedh"/>
    <property type="match status" value="1"/>
</dbReference>
<proteinExistence type="inferred from homology"/>
<dbReference type="Gene3D" id="3.40.605.10">
    <property type="entry name" value="Aldehyde Dehydrogenase, Chain A, domain 1"/>
    <property type="match status" value="1"/>
</dbReference>
<dbReference type="InterPro" id="IPR016163">
    <property type="entry name" value="Ald_DH_C"/>
</dbReference>
<dbReference type="InterPro" id="IPR016161">
    <property type="entry name" value="Ald_DH/histidinol_DH"/>
</dbReference>
<evidence type="ECO:0000256" key="4">
    <source>
        <dbReference type="PROSITE-ProRule" id="PRU10007"/>
    </source>
</evidence>
<comment type="caution">
    <text evidence="7">The sequence shown here is derived from an EMBL/GenBank/DDBJ whole genome shotgun (WGS) entry which is preliminary data.</text>
</comment>
<feature type="active site" evidence="4">
    <location>
        <position position="208"/>
    </location>
</feature>
<keyword evidence="2 3" id="KW-0560">Oxidoreductase</keyword>
<dbReference type="PROSITE" id="PS00687">
    <property type="entry name" value="ALDEHYDE_DEHYDR_GLU"/>
    <property type="match status" value="1"/>
</dbReference>
<dbReference type="Proteomes" id="UP000623301">
    <property type="component" value="Unassembled WGS sequence"/>
</dbReference>
<dbReference type="EMBL" id="JAEHFJ010000001">
    <property type="protein sequence ID" value="MBJ2172926.1"/>
    <property type="molecule type" value="Genomic_DNA"/>
</dbReference>
<dbReference type="InterPro" id="IPR015590">
    <property type="entry name" value="Aldehyde_DH_dom"/>
</dbReference>
<sequence length="456" mass="51164">MIKDIIQQQRSFFKTQQSKEVLFRKKALKRLRQEIVNREDDICDALYADFKKPRFETLAAETQFVLAELKHVLKNIDEWASPERVDSSWMNWPSADFIYKEPYGSVLIIAPWNYPFQLAIAPLIGAIAAGNTAVVKPSEVTPNTAAIVSEIINAVFDSRHVTVVEGGVEVSQQLLAEKWDAIFFTGSSNVGQIVYESAAKHLTPVTLELGGKNPCIVDETASIALAAKRIVWGKFLNAGQTCIATDYILVHENVKDKLIKALEQSITKCYGENVEASPDFARIVNQKHFTRLKEMLDGEEKLFGGKHNVADNFLAPTLVNESKLDSKLMAGEIFGPILPIISYQTFEDIEQYISNYEKPLATYVFSTNKKFQKRIITTFSFGGGAINDTVIQITNKRLPFGGVGQSGIGAYHGKESFDVFSHQKAIIKKANWFDAPLRYPPYNLSMKIVKKIKHLF</sequence>
<dbReference type="InterPro" id="IPR016160">
    <property type="entry name" value="Ald_DH_CS_CYS"/>
</dbReference>
<dbReference type="PANTHER" id="PTHR43570:SF16">
    <property type="entry name" value="ALDEHYDE DEHYDROGENASE TYPE III, ISOFORM Q"/>
    <property type="match status" value="1"/>
</dbReference>
<dbReference type="InterPro" id="IPR012394">
    <property type="entry name" value="Aldehyde_DH_NAD(P)"/>
</dbReference>
<dbReference type="SUPFAM" id="SSF53720">
    <property type="entry name" value="ALDH-like"/>
    <property type="match status" value="1"/>
</dbReference>
<evidence type="ECO:0000313" key="8">
    <source>
        <dbReference type="Proteomes" id="UP000623301"/>
    </source>
</evidence>